<dbReference type="Proteomes" id="UP000199541">
    <property type="component" value="Unassembled WGS sequence"/>
</dbReference>
<comment type="caution">
    <text evidence="15">The sequence shown here is derived from an EMBL/GenBank/DDBJ whole genome shotgun (WGS) entry which is preliminary data.</text>
</comment>
<dbReference type="Pfam" id="PF12860">
    <property type="entry name" value="PAS_7"/>
    <property type="match status" value="1"/>
</dbReference>
<dbReference type="SUPFAM" id="SSF55874">
    <property type="entry name" value="ATPase domain of HSP90 chaperone/DNA topoisomerase II/histidine kinase"/>
    <property type="match status" value="1"/>
</dbReference>
<evidence type="ECO:0000256" key="9">
    <source>
        <dbReference type="ARBA" id="ARBA00023012"/>
    </source>
</evidence>
<dbReference type="SUPFAM" id="SSF55785">
    <property type="entry name" value="PYP-like sensor domain (PAS domain)"/>
    <property type="match status" value="1"/>
</dbReference>
<dbReference type="InterPro" id="IPR006189">
    <property type="entry name" value="CHASE_dom"/>
</dbReference>
<evidence type="ECO:0000256" key="5">
    <source>
        <dbReference type="ARBA" id="ARBA00022679"/>
    </source>
</evidence>
<dbReference type="InterPro" id="IPR003594">
    <property type="entry name" value="HATPase_dom"/>
</dbReference>
<reference evidence="15" key="3">
    <citation type="submission" date="2023-06" db="EMBL/GenBank/DDBJ databases">
        <authorList>
            <person name="Sun Q."/>
            <person name="Zhou Y."/>
        </authorList>
    </citation>
    <scope>NUCLEOTIDE SEQUENCE</scope>
    <source>
        <strain evidence="15">CGMCC 1.10859</strain>
    </source>
</reference>
<sequence length="707" mass="76721">MVSGTGKVAGEGSARQDPNKDGGKGNGRLPGWLSAARAYALALVPLVALMVVAGVYFDATRTRAYMAEVRADLADRMDAQRARIEGRVTGLSLMLRGLEAAIEADPGLSQKRYAALARFMTRDNPEILNIAAAPGLVVKYVYPQEPNAAVLGFDYHTDPVQLHSVEAARKTGHTILAGPLRLLQDGREGYIIRMPVFLHADNGTRGEFWGVLSLVIDAPTFYLRAGLVGRQQSVSYAMRGPGGTGAAGPVFWGDPKVFDQQPMVQDITLPYGSWQLGAVPAGGWPTSAPHAFWVRLAMLVVGLFVLGSAGLVLFLMRRHRDARAQLLKAIGAIDDGFALFDAEDRLVMCNDRYRSFYSVSADLIRPGVLFEDLVREGVSRGQYPAAEGREEEWIAERMAAHRGADAMVEQQLEDGRWLRISERRMADGSIVGFRVDVTELKLAKDAAEEANRAKADFLSVLSHELRTPLTVILGFARFLSDRKSSAVLRKLDAADGAEAAALPEAFDRYIEEVGARAGKIETSGNHLLMLINDLLDFSKIEAGKLQMSREMLPLSELVVDVVDQFSAQAQEKGLVLTSEVGDEQVFADPIRLRQVLLNLVGNAIKFTDEGAITVRARRQGDRVAVSVEDTGCGIPAEMTERVFREFQQADNSSTRRAGGAGLGLAIVRRIVELHGGEVSLQSFPGKGSTFTFTIPVRSQAGASRSAA</sequence>
<dbReference type="EC" id="2.7.13.3" evidence="3"/>
<dbReference type="InterPro" id="IPR036097">
    <property type="entry name" value="HisK_dim/P_sf"/>
</dbReference>
<dbReference type="GO" id="GO:0005886">
    <property type="term" value="C:plasma membrane"/>
    <property type="evidence" value="ECO:0007669"/>
    <property type="project" value="TreeGrafter"/>
</dbReference>
<evidence type="ECO:0000313" key="18">
    <source>
        <dbReference type="Proteomes" id="UP000634647"/>
    </source>
</evidence>
<keyword evidence="8 12" id="KW-1133">Transmembrane helix</keyword>
<keyword evidence="4" id="KW-0597">Phosphoprotein</keyword>
<keyword evidence="17" id="KW-1185">Reference proteome</keyword>
<dbReference type="InterPro" id="IPR035965">
    <property type="entry name" value="PAS-like_dom_sf"/>
</dbReference>
<keyword evidence="9" id="KW-0902">Two-component regulatory system</keyword>
<dbReference type="PRINTS" id="PR00344">
    <property type="entry name" value="BCTRLSENSOR"/>
</dbReference>
<dbReference type="SUPFAM" id="SSF47384">
    <property type="entry name" value="Homodimeric domain of signal transducing histidine kinase"/>
    <property type="match status" value="1"/>
</dbReference>
<dbReference type="FunFam" id="3.30.565.10:FF:000010">
    <property type="entry name" value="Sensor histidine kinase RcsC"/>
    <property type="match status" value="1"/>
</dbReference>
<evidence type="ECO:0000256" key="12">
    <source>
        <dbReference type="SAM" id="Phobius"/>
    </source>
</evidence>
<keyword evidence="10 12" id="KW-0472">Membrane</keyword>
<dbReference type="EMBL" id="BNAB01000003">
    <property type="protein sequence ID" value="GHE00080.1"/>
    <property type="molecule type" value="Genomic_DNA"/>
</dbReference>
<dbReference type="InterPro" id="IPR004358">
    <property type="entry name" value="Sig_transdc_His_kin-like_C"/>
</dbReference>
<evidence type="ECO:0000256" key="4">
    <source>
        <dbReference type="ARBA" id="ARBA00022553"/>
    </source>
</evidence>
<dbReference type="Gene3D" id="1.10.287.130">
    <property type="match status" value="1"/>
</dbReference>
<gene>
    <name evidence="15" type="ORF">GCM10008024_10360</name>
    <name evidence="16" type="ORF">SAMN05444006_10354</name>
</gene>
<evidence type="ECO:0000313" key="15">
    <source>
        <dbReference type="EMBL" id="GHE00080.1"/>
    </source>
</evidence>
<dbReference type="InterPro" id="IPR036890">
    <property type="entry name" value="HATPase_C_sf"/>
</dbReference>
<proteinExistence type="predicted"/>
<feature type="transmembrane region" description="Helical" evidence="12">
    <location>
        <begin position="292"/>
        <end position="316"/>
    </location>
</feature>
<dbReference type="CDD" id="cd00082">
    <property type="entry name" value="HisKA"/>
    <property type="match status" value="1"/>
</dbReference>
<evidence type="ECO:0000256" key="10">
    <source>
        <dbReference type="ARBA" id="ARBA00023136"/>
    </source>
</evidence>
<dbReference type="InterPro" id="IPR042240">
    <property type="entry name" value="CHASE_sf"/>
</dbReference>
<feature type="transmembrane region" description="Helical" evidence="12">
    <location>
        <begin position="38"/>
        <end position="57"/>
    </location>
</feature>
<evidence type="ECO:0000256" key="8">
    <source>
        <dbReference type="ARBA" id="ARBA00022989"/>
    </source>
</evidence>
<evidence type="ECO:0000256" key="7">
    <source>
        <dbReference type="ARBA" id="ARBA00022777"/>
    </source>
</evidence>
<dbReference type="Gene3D" id="3.30.450.20">
    <property type="entry name" value="PAS domain"/>
    <property type="match status" value="1"/>
</dbReference>
<protein>
    <recommendedName>
        <fullName evidence="3">histidine kinase</fullName>
        <ecNumber evidence="3">2.7.13.3</ecNumber>
    </recommendedName>
</protein>
<reference evidence="15" key="1">
    <citation type="journal article" date="2014" name="Int. J. Syst. Evol. Microbiol.">
        <title>Complete genome sequence of Corynebacterium casei LMG S-19264T (=DSM 44701T), isolated from a smear-ripened cheese.</title>
        <authorList>
            <consortium name="US DOE Joint Genome Institute (JGI-PGF)"/>
            <person name="Walter F."/>
            <person name="Albersmeier A."/>
            <person name="Kalinowski J."/>
            <person name="Ruckert C."/>
        </authorList>
    </citation>
    <scope>NUCLEOTIDE SEQUENCE</scope>
    <source>
        <strain evidence="15">CGMCC 1.10859</strain>
    </source>
</reference>
<dbReference type="InterPro" id="IPR003661">
    <property type="entry name" value="HisK_dim/P_dom"/>
</dbReference>
<dbReference type="Gene3D" id="3.30.450.350">
    <property type="entry name" value="CHASE domain"/>
    <property type="match status" value="1"/>
</dbReference>
<feature type="domain" description="Histidine kinase" evidence="13">
    <location>
        <begin position="460"/>
        <end position="698"/>
    </location>
</feature>
<dbReference type="AlphaFoldDB" id="A0AAN4UPG3"/>
<dbReference type="EMBL" id="FNOB01000003">
    <property type="protein sequence ID" value="SDW37521.1"/>
    <property type="molecule type" value="Genomic_DNA"/>
</dbReference>
<comment type="catalytic activity">
    <reaction evidence="1">
        <text>ATP + protein L-histidine = ADP + protein N-phospho-L-histidine.</text>
        <dbReference type="EC" id="2.7.13.3"/>
    </reaction>
</comment>
<dbReference type="PANTHER" id="PTHR43047">
    <property type="entry name" value="TWO-COMPONENT HISTIDINE PROTEIN KINASE"/>
    <property type="match status" value="1"/>
</dbReference>
<dbReference type="Pfam" id="PF02518">
    <property type="entry name" value="HATPase_c"/>
    <property type="match status" value="1"/>
</dbReference>
<dbReference type="InterPro" id="IPR005467">
    <property type="entry name" value="His_kinase_dom"/>
</dbReference>
<dbReference type="Pfam" id="PF00512">
    <property type="entry name" value="HisKA"/>
    <property type="match status" value="1"/>
</dbReference>
<evidence type="ECO:0000259" key="14">
    <source>
        <dbReference type="PROSITE" id="PS50839"/>
    </source>
</evidence>
<keyword evidence="7 16" id="KW-0418">Kinase</keyword>
<dbReference type="Proteomes" id="UP000634647">
    <property type="component" value="Unassembled WGS sequence"/>
</dbReference>
<dbReference type="CDD" id="cd16922">
    <property type="entry name" value="HATPase_EvgS-ArcB-TorS-like"/>
    <property type="match status" value="1"/>
</dbReference>
<evidence type="ECO:0000313" key="17">
    <source>
        <dbReference type="Proteomes" id="UP000199541"/>
    </source>
</evidence>
<evidence type="ECO:0000313" key="16">
    <source>
        <dbReference type="EMBL" id="SDW37521.1"/>
    </source>
</evidence>
<name>A0AAN4UPG3_9RHOB</name>
<organism evidence="15 18">
    <name type="scientific">Allgaiera indica</name>
    <dbReference type="NCBI Taxonomy" id="765699"/>
    <lineage>
        <taxon>Bacteria</taxon>
        <taxon>Pseudomonadati</taxon>
        <taxon>Pseudomonadota</taxon>
        <taxon>Alphaproteobacteria</taxon>
        <taxon>Rhodobacterales</taxon>
        <taxon>Paracoccaceae</taxon>
        <taxon>Allgaiera</taxon>
    </lineage>
</organism>
<evidence type="ECO:0000256" key="2">
    <source>
        <dbReference type="ARBA" id="ARBA00004370"/>
    </source>
</evidence>
<evidence type="ECO:0000256" key="1">
    <source>
        <dbReference type="ARBA" id="ARBA00000085"/>
    </source>
</evidence>
<evidence type="ECO:0000256" key="11">
    <source>
        <dbReference type="SAM" id="MobiDB-lite"/>
    </source>
</evidence>
<comment type="subcellular location">
    <subcellularLocation>
        <location evidence="2">Membrane</location>
    </subcellularLocation>
</comment>
<keyword evidence="6 12" id="KW-0812">Transmembrane</keyword>
<dbReference type="PROSITE" id="PS50109">
    <property type="entry name" value="HIS_KIN"/>
    <property type="match status" value="1"/>
</dbReference>
<dbReference type="SMART" id="SM01079">
    <property type="entry name" value="CHASE"/>
    <property type="match status" value="1"/>
</dbReference>
<feature type="domain" description="CHASE" evidence="14">
    <location>
        <begin position="137"/>
        <end position="277"/>
    </location>
</feature>
<dbReference type="PROSITE" id="PS50839">
    <property type="entry name" value="CHASE"/>
    <property type="match status" value="1"/>
</dbReference>
<accession>A0AAN4UPG3</accession>
<feature type="region of interest" description="Disordered" evidence="11">
    <location>
        <begin position="1"/>
        <end position="26"/>
    </location>
</feature>
<evidence type="ECO:0000256" key="6">
    <source>
        <dbReference type="ARBA" id="ARBA00022692"/>
    </source>
</evidence>
<evidence type="ECO:0000259" key="13">
    <source>
        <dbReference type="PROSITE" id="PS50109"/>
    </source>
</evidence>
<dbReference type="Pfam" id="PF03924">
    <property type="entry name" value="CHASE"/>
    <property type="match status" value="1"/>
</dbReference>
<dbReference type="PANTHER" id="PTHR43047:SF72">
    <property type="entry name" value="OSMOSENSING HISTIDINE PROTEIN KINASE SLN1"/>
    <property type="match status" value="1"/>
</dbReference>
<keyword evidence="5" id="KW-0808">Transferase</keyword>
<dbReference type="GO" id="GO:0000155">
    <property type="term" value="F:phosphorelay sensor kinase activity"/>
    <property type="evidence" value="ECO:0007669"/>
    <property type="project" value="InterPro"/>
</dbReference>
<dbReference type="Gene3D" id="3.30.565.10">
    <property type="entry name" value="Histidine kinase-like ATPase, C-terminal domain"/>
    <property type="match status" value="1"/>
</dbReference>
<evidence type="ECO:0000256" key="3">
    <source>
        <dbReference type="ARBA" id="ARBA00012438"/>
    </source>
</evidence>
<reference evidence="16 17" key="2">
    <citation type="submission" date="2016-10" db="EMBL/GenBank/DDBJ databases">
        <authorList>
            <person name="Varghese N."/>
            <person name="Submissions S."/>
        </authorList>
    </citation>
    <scope>NUCLEOTIDE SEQUENCE [LARGE SCALE GENOMIC DNA]</scope>
    <source>
        <strain evidence="16 17">DSM 24802</strain>
    </source>
</reference>
<dbReference type="SMART" id="SM00387">
    <property type="entry name" value="HATPase_c"/>
    <property type="match status" value="1"/>
</dbReference>
<dbReference type="SMART" id="SM00388">
    <property type="entry name" value="HisKA"/>
    <property type="match status" value="1"/>
</dbReference>
<dbReference type="GO" id="GO:0009927">
    <property type="term" value="F:histidine phosphotransfer kinase activity"/>
    <property type="evidence" value="ECO:0007669"/>
    <property type="project" value="TreeGrafter"/>
</dbReference>